<dbReference type="GO" id="GO:0046349">
    <property type="term" value="P:amino sugar biosynthetic process"/>
    <property type="evidence" value="ECO:0007669"/>
    <property type="project" value="UniProtKB-ARBA"/>
</dbReference>
<organism evidence="13 14">
    <name type="scientific">Pseudomonas laurylsulfatiphila</name>
    <dbReference type="NCBI Taxonomy" id="2011015"/>
    <lineage>
        <taxon>Bacteria</taxon>
        <taxon>Pseudomonadati</taxon>
        <taxon>Pseudomonadota</taxon>
        <taxon>Gammaproteobacteria</taxon>
        <taxon>Pseudomonadales</taxon>
        <taxon>Pseudomonadaceae</taxon>
        <taxon>Pseudomonas</taxon>
    </lineage>
</organism>
<dbReference type="GO" id="GO:0006047">
    <property type="term" value="P:UDP-N-acetylglucosamine metabolic process"/>
    <property type="evidence" value="ECO:0007669"/>
    <property type="project" value="TreeGrafter"/>
</dbReference>
<evidence type="ECO:0000256" key="9">
    <source>
        <dbReference type="ARBA" id="ARBA00022962"/>
    </source>
</evidence>
<keyword evidence="6 10" id="KW-0032">Aminotransferase</keyword>
<dbReference type="NCBIfam" id="NF001484">
    <property type="entry name" value="PRK00331.1"/>
    <property type="match status" value="1"/>
</dbReference>
<evidence type="ECO:0000256" key="8">
    <source>
        <dbReference type="ARBA" id="ARBA00022737"/>
    </source>
</evidence>
<dbReference type="NCBIfam" id="TIGR01135">
    <property type="entry name" value="glmS"/>
    <property type="match status" value="1"/>
</dbReference>
<dbReference type="PROSITE" id="PS51278">
    <property type="entry name" value="GATASE_TYPE_2"/>
    <property type="match status" value="1"/>
</dbReference>
<feature type="domain" description="SIS" evidence="12">
    <location>
        <begin position="459"/>
        <end position="600"/>
    </location>
</feature>
<evidence type="ECO:0000256" key="5">
    <source>
        <dbReference type="ARBA" id="ARBA00022490"/>
    </source>
</evidence>
<dbReference type="FunFam" id="3.60.20.10:FF:000006">
    <property type="entry name" value="Glutamine--fructose-6-phosphate aminotransferase [isomerizing]"/>
    <property type="match status" value="1"/>
</dbReference>
<reference evidence="14" key="1">
    <citation type="submission" date="2017-06" db="EMBL/GenBank/DDBJ databases">
        <authorList>
            <person name="Furmanczyk E.M."/>
        </authorList>
    </citation>
    <scope>NUCLEOTIDE SEQUENCE [LARGE SCALE GENOMIC DNA]</scope>
    <source>
        <strain evidence="14">AP3_16</strain>
    </source>
</reference>
<comment type="caution">
    <text evidence="13">The sequence shown here is derived from an EMBL/GenBank/DDBJ whole genome shotgun (WGS) entry which is preliminary data.</text>
</comment>
<dbReference type="InterPro" id="IPR029055">
    <property type="entry name" value="Ntn_hydrolases_N"/>
</dbReference>
<dbReference type="GO" id="GO:0097367">
    <property type="term" value="F:carbohydrate derivative binding"/>
    <property type="evidence" value="ECO:0007669"/>
    <property type="project" value="InterPro"/>
</dbReference>
<protein>
    <recommendedName>
        <fullName evidence="4 10">Glutamine--fructose-6-phosphate aminotransferase [isomerizing]</fullName>
        <ecNumber evidence="3 10">2.6.1.16</ecNumber>
    </recommendedName>
    <alternativeName>
        <fullName evidence="10">D-fructose-6-phosphate amidotransferase</fullName>
    </alternativeName>
    <alternativeName>
        <fullName evidence="10">GFAT</fullName>
    </alternativeName>
    <alternativeName>
        <fullName evidence="10">Glucosamine-6-phosphate synthase</fullName>
    </alternativeName>
    <alternativeName>
        <fullName evidence="10">Hexosephosphate aminotransferase</fullName>
    </alternativeName>
    <alternativeName>
        <fullName evidence="10">L-glutamine--D-fructose-6-phosphate amidotransferase</fullName>
    </alternativeName>
</protein>
<dbReference type="GO" id="GO:0006002">
    <property type="term" value="P:fructose 6-phosphate metabolic process"/>
    <property type="evidence" value="ECO:0007669"/>
    <property type="project" value="TreeGrafter"/>
</dbReference>
<keyword evidence="9" id="KW-0315">Glutamine amidotransferase</keyword>
<dbReference type="InterPro" id="IPR047084">
    <property type="entry name" value="GFAT_N"/>
</dbReference>
<proteinExistence type="inferred from homology"/>
<gene>
    <name evidence="10 13" type="primary">glmS</name>
    <name evidence="13" type="ORF">CD175_21060</name>
</gene>
<keyword evidence="7 10" id="KW-0808">Transferase</keyword>
<dbReference type="Pfam" id="PF01380">
    <property type="entry name" value="SIS"/>
    <property type="match status" value="2"/>
</dbReference>
<feature type="active site" description="For Fru-6P isomerization activity" evidence="10">
    <location>
        <position position="605"/>
    </location>
</feature>
<dbReference type="CDD" id="cd05008">
    <property type="entry name" value="SIS_GlmS_GlmD_1"/>
    <property type="match status" value="1"/>
</dbReference>
<dbReference type="CDD" id="cd00714">
    <property type="entry name" value="GFAT"/>
    <property type="match status" value="1"/>
</dbReference>
<dbReference type="FunFam" id="3.40.50.10490:FF:000002">
    <property type="entry name" value="Glutamine--fructose-6-phosphate aminotransferase [isomerizing]"/>
    <property type="match status" value="1"/>
</dbReference>
<dbReference type="EC" id="2.6.1.16" evidence="3 10"/>
<dbReference type="FunFam" id="3.40.50.10490:FF:000001">
    <property type="entry name" value="Glutamine--fructose-6-phosphate aminotransferase [isomerizing]"/>
    <property type="match status" value="1"/>
</dbReference>
<dbReference type="InterPro" id="IPR017932">
    <property type="entry name" value="GATase_2_dom"/>
</dbReference>
<keyword evidence="8" id="KW-0677">Repeat</keyword>
<evidence type="ECO:0000259" key="11">
    <source>
        <dbReference type="PROSITE" id="PS51278"/>
    </source>
</evidence>
<feature type="domain" description="Glutamine amidotransferase type-2" evidence="11">
    <location>
        <begin position="2"/>
        <end position="218"/>
    </location>
</feature>
<dbReference type="InterPro" id="IPR035490">
    <property type="entry name" value="GlmS/FrlB_SIS"/>
</dbReference>
<evidence type="ECO:0000313" key="13">
    <source>
        <dbReference type="EMBL" id="PPK37323.1"/>
    </source>
</evidence>
<feature type="initiator methionine" description="Removed" evidence="10">
    <location>
        <position position="1"/>
    </location>
</feature>
<evidence type="ECO:0000259" key="12">
    <source>
        <dbReference type="PROSITE" id="PS51464"/>
    </source>
</evidence>
<accession>A0A2S6FIQ7</accession>
<dbReference type="InterPro" id="IPR001347">
    <property type="entry name" value="SIS_dom"/>
</dbReference>
<dbReference type="PROSITE" id="PS51464">
    <property type="entry name" value="SIS"/>
    <property type="match status" value="2"/>
</dbReference>
<dbReference type="RefSeq" id="WP_104450360.1">
    <property type="nucleotide sequence ID" value="NZ_NIRS01000005.1"/>
</dbReference>
<evidence type="ECO:0000256" key="1">
    <source>
        <dbReference type="ARBA" id="ARBA00001031"/>
    </source>
</evidence>
<comment type="function">
    <text evidence="10">Catalyzes the first step in hexosamine metabolism, converting fructose-6P into glucosamine-6P using glutamine as a nitrogen source.</text>
</comment>
<evidence type="ECO:0000313" key="14">
    <source>
        <dbReference type="Proteomes" id="UP000238541"/>
    </source>
</evidence>
<keyword evidence="5 10" id="KW-0963">Cytoplasm</keyword>
<evidence type="ECO:0000256" key="6">
    <source>
        <dbReference type="ARBA" id="ARBA00022576"/>
    </source>
</evidence>
<name>A0A2S6FIQ7_9PSED</name>
<comment type="subcellular location">
    <subcellularLocation>
        <location evidence="2 10">Cytoplasm</location>
    </subcellularLocation>
</comment>
<dbReference type="AlphaFoldDB" id="A0A2S6FIQ7"/>
<sequence>MCGIVGAVAERNITAILVEGLKRLEYRGYDSAGVAVYTNDEKLERLRRPGKVSELEQALTTEPLVGRLGIAHTRWATHGAPCERNAHPHFSGDLAVVHNGIIENHEALREQLKALGYVFTSDTDTEVIAHLLNHKLKDLHDLTVALKATVKELHGAYGLAVISSKQPDRLVAARSGSPLVIGLGLGENFLASDQLALRQVTDRFMYLEEGDIAEIRRDSVQIWDVDGQAVERESVQYRDGAEAAEKGEFRHFMLKEIHEQPSVVQRTLEGRLSQNQVLVQAFGPQAAELFAKVRNVQIVACGTSYHAGMVARYWLEELAGIPCQVEVASEFRYRKVVVQPDTLFVTISQSGETADTLAALRNAKELGFLASLAICNVGISSLVRESDLTLLTQAGREIGVASTKAFTTQLVGLLLLTLSLGQVRGTLAKDVEATLVEELRRLPARLGEALAMDSTVEKISELFAEKNHTLFLGRGAQFPVAMEGALKLKEISYIHAEAYPAGELKHGPLALVDNDMPVVTVAPNNELLEKLKSNLQEVRARGGQLIVFADEKAGMTNGEGTHVVHMPHIHDILSPILYTIPLQLLSYYVAVLKGTDVDQPRNLAKSVTVE</sequence>
<evidence type="ECO:0000256" key="4">
    <source>
        <dbReference type="ARBA" id="ARBA00016090"/>
    </source>
</evidence>
<evidence type="ECO:0000256" key="3">
    <source>
        <dbReference type="ARBA" id="ARBA00012916"/>
    </source>
</evidence>
<evidence type="ECO:0000256" key="2">
    <source>
        <dbReference type="ARBA" id="ARBA00004496"/>
    </source>
</evidence>
<dbReference type="HAMAP" id="MF_00164">
    <property type="entry name" value="GlmS"/>
    <property type="match status" value="1"/>
</dbReference>
<feature type="domain" description="SIS" evidence="12">
    <location>
        <begin position="286"/>
        <end position="426"/>
    </location>
</feature>
<keyword evidence="14" id="KW-1185">Reference proteome</keyword>
<dbReference type="InterPro" id="IPR005855">
    <property type="entry name" value="GFAT"/>
</dbReference>
<comment type="catalytic activity">
    <reaction evidence="1 10">
        <text>D-fructose 6-phosphate + L-glutamine = D-glucosamine 6-phosphate + L-glutamate</text>
        <dbReference type="Rhea" id="RHEA:13237"/>
        <dbReference type="ChEBI" id="CHEBI:29985"/>
        <dbReference type="ChEBI" id="CHEBI:58359"/>
        <dbReference type="ChEBI" id="CHEBI:58725"/>
        <dbReference type="ChEBI" id="CHEBI:61527"/>
        <dbReference type="EC" id="2.6.1.16"/>
    </reaction>
</comment>
<dbReference type="Proteomes" id="UP000238541">
    <property type="component" value="Unassembled WGS sequence"/>
</dbReference>
<comment type="subunit">
    <text evidence="10">Homodimer.</text>
</comment>
<dbReference type="SUPFAM" id="SSF56235">
    <property type="entry name" value="N-terminal nucleophile aminohydrolases (Ntn hydrolases)"/>
    <property type="match status" value="1"/>
</dbReference>
<dbReference type="GO" id="GO:0006487">
    <property type="term" value="P:protein N-linked glycosylation"/>
    <property type="evidence" value="ECO:0007669"/>
    <property type="project" value="TreeGrafter"/>
</dbReference>
<dbReference type="GO" id="GO:0004360">
    <property type="term" value="F:glutamine-fructose-6-phosphate transaminase (isomerizing) activity"/>
    <property type="evidence" value="ECO:0007669"/>
    <property type="project" value="UniProtKB-UniRule"/>
</dbReference>
<dbReference type="EMBL" id="NIRS01000005">
    <property type="protein sequence ID" value="PPK37323.1"/>
    <property type="molecule type" value="Genomic_DNA"/>
</dbReference>
<dbReference type="Pfam" id="PF13522">
    <property type="entry name" value="GATase_6"/>
    <property type="match status" value="1"/>
</dbReference>
<evidence type="ECO:0000256" key="10">
    <source>
        <dbReference type="HAMAP-Rule" id="MF_00164"/>
    </source>
</evidence>
<dbReference type="SUPFAM" id="SSF53697">
    <property type="entry name" value="SIS domain"/>
    <property type="match status" value="1"/>
</dbReference>
<dbReference type="PANTHER" id="PTHR10937:SF0">
    <property type="entry name" value="GLUTAMINE--FRUCTOSE-6-PHOSPHATE TRANSAMINASE (ISOMERIZING)"/>
    <property type="match status" value="1"/>
</dbReference>
<dbReference type="GO" id="GO:0005975">
    <property type="term" value="P:carbohydrate metabolic process"/>
    <property type="evidence" value="ECO:0007669"/>
    <property type="project" value="UniProtKB-UniRule"/>
</dbReference>
<dbReference type="Gene3D" id="3.60.20.10">
    <property type="entry name" value="Glutamine Phosphoribosylpyrophosphate, subunit 1, domain 1"/>
    <property type="match status" value="1"/>
</dbReference>
<dbReference type="CDD" id="cd05009">
    <property type="entry name" value="SIS_GlmS_GlmD_2"/>
    <property type="match status" value="1"/>
</dbReference>
<dbReference type="Gene3D" id="3.40.50.10490">
    <property type="entry name" value="Glucose-6-phosphate isomerase like protein, domain 1"/>
    <property type="match status" value="2"/>
</dbReference>
<feature type="active site" description="Nucleophile; for GATase activity" evidence="10">
    <location>
        <position position="2"/>
    </location>
</feature>
<dbReference type="GO" id="GO:0005829">
    <property type="term" value="C:cytosol"/>
    <property type="evidence" value="ECO:0007669"/>
    <property type="project" value="TreeGrafter"/>
</dbReference>
<evidence type="ECO:0000256" key="7">
    <source>
        <dbReference type="ARBA" id="ARBA00022679"/>
    </source>
</evidence>
<dbReference type="InterPro" id="IPR046348">
    <property type="entry name" value="SIS_dom_sf"/>
</dbReference>
<dbReference type="InterPro" id="IPR035466">
    <property type="entry name" value="GlmS/AgaS_SIS"/>
</dbReference>
<dbReference type="PANTHER" id="PTHR10937">
    <property type="entry name" value="GLUCOSAMINE--FRUCTOSE-6-PHOSPHATE AMINOTRANSFERASE, ISOMERIZING"/>
    <property type="match status" value="1"/>
</dbReference>